<evidence type="ECO:0000313" key="3">
    <source>
        <dbReference type="EnsemblMetazoa" id="ASIC006617-PA"/>
    </source>
</evidence>
<dbReference type="EnsemblMetazoa" id="ASIC006617-RA">
    <property type="protein sequence ID" value="ASIC006617-PA"/>
    <property type="gene ID" value="ASIC006617"/>
</dbReference>
<evidence type="ECO:0000313" key="4">
    <source>
        <dbReference type="Proteomes" id="UP000030765"/>
    </source>
</evidence>
<name>A0A084VMS2_ANOSI</name>
<dbReference type="VEuPathDB" id="VectorBase:ASIC006617"/>
<accession>A0A084VMS2</accession>
<sequence>MLENTTNSDPNNSGNRFRLFLVAKWLNQNSLRRCSLLRALMKAPSARGNEYLACVRAFQLHLAERRKMRMKNDYHVKDSTREGTAFRTPSHDRPHKNAKRSLSIHQKHLESPPENEPTALLSSMSCIAIIVINNISKSRSGSTVLSRFTLVIPAASLSEFIERS</sequence>
<reference evidence="3" key="2">
    <citation type="submission" date="2020-05" db="UniProtKB">
        <authorList>
            <consortium name="EnsemblMetazoa"/>
        </authorList>
    </citation>
    <scope>IDENTIFICATION</scope>
</reference>
<feature type="region of interest" description="Disordered" evidence="1">
    <location>
        <begin position="75"/>
        <end position="101"/>
    </location>
</feature>
<organism evidence="2">
    <name type="scientific">Anopheles sinensis</name>
    <name type="common">Mosquito</name>
    <dbReference type="NCBI Taxonomy" id="74873"/>
    <lineage>
        <taxon>Eukaryota</taxon>
        <taxon>Metazoa</taxon>
        <taxon>Ecdysozoa</taxon>
        <taxon>Arthropoda</taxon>
        <taxon>Hexapoda</taxon>
        <taxon>Insecta</taxon>
        <taxon>Pterygota</taxon>
        <taxon>Neoptera</taxon>
        <taxon>Endopterygota</taxon>
        <taxon>Diptera</taxon>
        <taxon>Nematocera</taxon>
        <taxon>Culicoidea</taxon>
        <taxon>Culicidae</taxon>
        <taxon>Anophelinae</taxon>
        <taxon>Anopheles</taxon>
    </lineage>
</organism>
<reference evidence="2 4" key="1">
    <citation type="journal article" date="2014" name="BMC Genomics">
        <title>Genome sequence of Anopheles sinensis provides insight into genetics basis of mosquito competence for malaria parasites.</title>
        <authorList>
            <person name="Zhou D."/>
            <person name="Zhang D."/>
            <person name="Ding G."/>
            <person name="Shi L."/>
            <person name="Hou Q."/>
            <person name="Ye Y."/>
            <person name="Xu Y."/>
            <person name="Zhou H."/>
            <person name="Xiong C."/>
            <person name="Li S."/>
            <person name="Yu J."/>
            <person name="Hong S."/>
            <person name="Yu X."/>
            <person name="Zou P."/>
            <person name="Chen C."/>
            <person name="Chang X."/>
            <person name="Wang W."/>
            <person name="Lv Y."/>
            <person name="Sun Y."/>
            <person name="Ma L."/>
            <person name="Shen B."/>
            <person name="Zhu C."/>
        </authorList>
    </citation>
    <scope>NUCLEOTIDE SEQUENCE [LARGE SCALE GENOMIC DNA]</scope>
</reference>
<gene>
    <name evidence="2" type="ORF">ZHAS_00006617</name>
</gene>
<dbReference type="AlphaFoldDB" id="A0A084VMS2"/>
<evidence type="ECO:0000313" key="2">
    <source>
        <dbReference type="EMBL" id="KFB39266.1"/>
    </source>
</evidence>
<dbReference type="EMBL" id="KE524975">
    <property type="protein sequence ID" value="KFB39266.1"/>
    <property type="molecule type" value="Genomic_DNA"/>
</dbReference>
<protein>
    <submittedName>
        <fullName evidence="2 3">Uncharacterized protein</fullName>
    </submittedName>
</protein>
<proteinExistence type="predicted"/>
<dbReference type="Proteomes" id="UP000030765">
    <property type="component" value="Unassembled WGS sequence"/>
</dbReference>
<keyword evidence="4" id="KW-1185">Reference proteome</keyword>
<evidence type="ECO:0000256" key="1">
    <source>
        <dbReference type="SAM" id="MobiDB-lite"/>
    </source>
</evidence>
<dbReference type="EMBL" id="ATLV01014623">
    <property type="status" value="NOT_ANNOTATED_CDS"/>
    <property type="molecule type" value="Genomic_DNA"/>
</dbReference>